<protein>
    <submittedName>
        <fullName evidence="3">MerR family transcriptional regulator</fullName>
    </submittedName>
</protein>
<dbReference type="InterPro" id="IPR000551">
    <property type="entry name" value="MerR-type_HTH_dom"/>
</dbReference>
<name>A0ABW6URL7_9ACTN</name>
<reference evidence="3 4" key="1">
    <citation type="submission" date="2024-10" db="EMBL/GenBank/DDBJ databases">
        <title>The Natural Products Discovery Center: Release of the First 8490 Sequenced Strains for Exploring Actinobacteria Biosynthetic Diversity.</title>
        <authorList>
            <person name="Kalkreuter E."/>
            <person name="Kautsar S.A."/>
            <person name="Yang D."/>
            <person name="Bader C.D."/>
            <person name="Teijaro C.N."/>
            <person name="Fluegel L."/>
            <person name="Davis C.M."/>
            <person name="Simpson J.R."/>
            <person name="Lauterbach L."/>
            <person name="Steele A.D."/>
            <person name="Gui C."/>
            <person name="Meng S."/>
            <person name="Li G."/>
            <person name="Viehrig K."/>
            <person name="Ye F."/>
            <person name="Su P."/>
            <person name="Kiefer A.F."/>
            <person name="Nichols A."/>
            <person name="Cepeda A.J."/>
            <person name="Yan W."/>
            <person name="Fan B."/>
            <person name="Jiang Y."/>
            <person name="Adhikari A."/>
            <person name="Zheng C.-J."/>
            <person name="Schuster L."/>
            <person name="Cowan T.M."/>
            <person name="Smanski M.J."/>
            <person name="Chevrette M.G."/>
            <person name="De Carvalho L.P.S."/>
            <person name="Shen B."/>
        </authorList>
    </citation>
    <scope>NUCLEOTIDE SEQUENCE [LARGE SCALE GENOMIC DNA]</scope>
    <source>
        <strain evidence="3 4">NPDC001390</strain>
    </source>
</reference>
<evidence type="ECO:0000313" key="3">
    <source>
        <dbReference type="EMBL" id="MFF4526105.1"/>
    </source>
</evidence>
<dbReference type="InterPro" id="IPR009061">
    <property type="entry name" value="DNA-bd_dom_put_sf"/>
</dbReference>
<dbReference type="InterPro" id="IPR047057">
    <property type="entry name" value="MerR_fam"/>
</dbReference>
<dbReference type="PANTHER" id="PTHR30204:SF97">
    <property type="entry name" value="MERR FAMILY REGULATORY PROTEIN"/>
    <property type="match status" value="1"/>
</dbReference>
<keyword evidence="4" id="KW-1185">Reference proteome</keyword>
<evidence type="ECO:0000256" key="1">
    <source>
        <dbReference type="ARBA" id="ARBA00023125"/>
    </source>
</evidence>
<dbReference type="PRINTS" id="PR00040">
    <property type="entry name" value="HTHMERR"/>
</dbReference>
<sequence>MRIGELARRAKVSTRALRYYEEQGILSSERTPSGQRHYPESAVDRVRLIQQLYAAGLGSRMIASFLPCVDAKHAEPEMVERLRAERARITASVAELQEAGRRLDLLIELAAYPGRRSCPASLDEQSRTATG</sequence>
<dbReference type="Gene3D" id="1.10.1660.10">
    <property type="match status" value="1"/>
</dbReference>
<dbReference type="SMART" id="SM00422">
    <property type="entry name" value="HTH_MERR"/>
    <property type="match status" value="1"/>
</dbReference>
<evidence type="ECO:0000313" key="4">
    <source>
        <dbReference type="Proteomes" id="UP001602058"/>
    </source>
</evidence>
<evidence type="ECO:0000259" key="2">
    <source>
        <dbReference type="PROSITE" id="PS50937"/>
    </source>
</evidence>
<gene>
    <name evidence="3" type="ORF">ACFY1D_32425</name>
</gene>
<dbReference type="RefSeq" id="WP_351076639.1">
    <property type="nucleotide sequence ID" value="NZ_JBEOZG010000002.1"/>
</dbReference>
<keyword evidence="1" id="KW-0238">DNA-binding</keyword>
<dbReference type="Pfam" id="PF13411">
    <property type="entry name" value="MerR_1"/>
    <property type="match status" value="1"/>
</dbReference>
<dbReference type="SUPFAM" id="SSF46955">
    <property type="entry name" value="Putative DNA-binding domain"/>
    <property type="match status" value="1"/>
</dbReference>
<accession>A0ABW6URL7</accession>
<dbReference type="CDD" id="cd01282">
    <property type="entry name" value="HTH_MerR-like_sg3"/>
    <property type="match status" value="1"/>
</dbReference>
<proteinExistence type="predicted"/>
<dbReference type="PANTHER" id="PTHR30204">
    <property type="entry name" value="REDOX-CYCLING DRUG-SENSING TRANSCRIPTIONAL ACTIVATOR SOXR"/>
    <property type="match status" value="1"/>
</dbReference>
<dbReference type="EMBL" id="JBIAWJ010000023">
    <property type="protein sequence ID" value="MFF4526105.1"/>
    <property type="molecule type" value="Genomic_DNA"/>
</dbReference>
<comment type="caution">
    <text evidence="3">The sequence shown here is derived from an EMBL/GenBank/DDBJ whole genome shotgun (WGS) entry which is preliminary data.</text>
</comment>
<feature type="domain" description="HTH merR-type" evidence="2">
    <location>
        <begin position="1"/>
        <end position="68"/>
    </location>
</feature>
<organism evidence="3 4">
    <name type="scientific">Streptomyces bluensis</name>
    <dbReference type="NCBI Taxonomy" id="33897"/>
    <lineage>
        <taxon>Bacteria</taxon>
        <taxon>Bacillati</taxon>
        <taxon>Actinomycetota</taxon>
        <taxon>Actinomycetes</taxon>
        <taxon>Kitasatosporales</taxon>
        <taxon>Streptomycetaceae</taxon>
        <taxon>Streptomyces</taxon>
    </lineage>
</organism>
<dbReference type="Proteomes" id="UP001602058">
    <property type="component" value="Unassembled WGS sequence"/>
</dbReference>
<dbReference type="PROSITE" id="PS50937">
    <property type="entry name" value="HTH_MERR_2"/>
    <property type="match status" value="1"/>
</dbReference>